<dbReference type="Gene3D" id="2.40.70.10">
    <property type="entry name" value="Acid Proteases"/>
    <property type="match status" value="2"/>
</dbReference>
<name>A0AAV9GQH0_9PEZI</name>
<proteinExistence type="inferred from homology"/>
<dbReference type="PANTHER" id="PTHR47966:SF2">
    <property type="entry name" value="ASPERGILLOPEPSIN-1-RELATED"/>
    <property type="match status" value="1"/>
</dbReference>
<feature type="active site" evidence="5">
    <location>
        <position position="307"/>
    </location>
</feature>
<dbReference type="InterPro" id="IPR021109">
    <property type="entry name" value="Peptidase_aspartic_dom_sf"/>
</dbReference>
<evidence type="ECO:0000256" key="7">
    <source>
        <dbReference type="SAM" id="MobiDB-lite"/>
    </source>
</evidence>
<dbReference type="PROSITE" id="PS51767">
    <property type="entry name" value="PEPTIDASE_A1"/>
    <property type="match status" value="1"/>
</dbReference>
<evidence type="ECO:0000256" key="2">
    <source>
        <dbReference type="ARBA" id="ARBA00022670"/>
    </source>
</evidence>
<keyword evidence="4 6" id="KW-0378">Hydrolase</keyword>
<dbReference type="Proteomes" id="UP001321760">
    <property type="component" value="Unassembled WGS sequence"/>
</dbReference>
<dbReference type="InterPro" id="IPR033121">
    <property type="entry name" value="PEPTIDASE_A1"/>
</dbReference>
<gene>
    <name evidence="9" type="ORF">QBC34DRAFT_348708</name>
</gene>
<evidence type="ECO:0000256" key="6">
    <source>
        <dbReference type="RuleBase" id="RU000454"/>
    </source>
</evidence>
<keyword evidence="2 6" id="KW-0645">Protease</keyword>
<sequence length="420" mass="46078">MTGPQRDCPYGSPPPESLTRPTLSARTTKTRFTVTQVLNPRFQNPSQNAPSGFRALVEAYAKYSTVLSPAIRFAEQHNPLLHPVIKRNAMTGVVEAIPERNDFEYLSPVQIGTPPQTVNLAIDTGSADLWVVTSNTPRALLTTHKLYTPQNSSTSSLVHNHTWSIHYGDGSNAAGTVYRDAVSLGPVTSRHQTVQSASRISRAFTWDAACSGILGLGFSHGSSVRPGKALTFMDSVRHKLAQEVSTADLKKGRPGRYGFGYVDRAAYTGRMGYAEVTPRDAIWWRFLVDGVQAGNETWRDGFAAIADTGTSLLLVPQGAVREYYALVEGSGYDRDWAGWVFPCAARMPDWSFWLRDGYRGTVPGRYMVYSRMNGTHCFGGMQSSEGIPFAIFGDVLLKAQFVVFDLGEKRVGFASKVLTS</sequence>
<comment type="similarity">
    <text evidence="1 6">Belongs to the peptidase A1 family.</text>
</comment>
<dbReference type="InterPro" id="IPR001461">
    <property type="entry name" value="Aspartic_peptidase_A1"/>
</dbReference>
<dbReference type="InterPro" id="IPR001969">
    <property type="entry name" value="Aspartic_peptidase_AS"/>
</dbReference>
<evidence type="ECO:0000256" key="1">
    <source>
        <dbReference type="ARBA" id="ARBA00007447"/>
    </source>
</evidence>
<dbReference type="GO" id="GO:0006508">
    <property type="term" value="P:proteolysis"/>
    <property type="evidence" value="ECO:0007669"/>
    <property type="project" value="UniProtKB-KW"/>
</dbReference>
<dbReference type="SUPFAM" id="SSF50630">
    <property type="entry name" value="Acid proteases"/>
    <property type="match status" value="1"/>
</dbReference>
<feature type="domain" description="Peptidase A1" evidence="8">
    <location>
        <begin position="105"/>
        <end position="414"/>
    </location>
</feature>
<evidence type="ECO:0000256" key="3">
    <source>
        <dbReference type="ARBA" id="ARBA00022750"/>
    </source>
</evidence>
<dbReference type="EMBL" id="MU865930">
    <property type="protein sequence ID" value="KAK4451069.1"/>
    <property type="molecule type" value="Genomic_DNA"/>
</dbReference>
<dbReference type="CDD" id="cd06097">
    <property type="entry name" value="Aspergillopepsin_like"/>
    <property type="match status" value="1"/>
</dbReference>
<feature type="active site" evidence="5">
    <location>
        <position position="123"/>
    </location>
</feature>
<keyword evidence="3 6" id="KW-0064">Aspartyl protease</keyword>
<evidence type="ECO:0000313" key="9">
    <source>
        <dbReference type="EMBL" id="KAK4451069.1"/>
    </source>
</evidence>
<feature type="region of interest" description="Disordered" evidence="7">
    <location>
        <begin position="1"/>
        <end position="26"/>
    </location>
</feature>
<keyword evidence="10" id="KW-1185">Reference proteome</keyword>
<dbReference type="PROSITE" id="PS00141">
    <property type="entry name" value="ASP_PROTEASE"/>
    <property type="match status" value="1"/>
</dbReference>
<organism evidence="9 10">
    <name type="scientific">Podospora aff. communis PSN243</name>
    <dbReference type="NCBI Taxonomy" id="3040156"/>
    <lineage>
        <taxon>Eukaryota</taxon>
        <taxon>Fungi</taxon>
        <taxon>Dikarya</taxon>
        <taxon>Ascomycota</taxon>
        <taxon>Pezizomycotina</taxon>
        <taxon>Sordariomycetes</taxon>
        <taxon>Sordariomycetidae</taxon>
        <taxon>Sordariales</taxon>
        <taxon>Podosporaceae</taxon>
        <taxon>Podospora</taxon>
    </lineage>
</organism>
<dbReference type="Pfam" id="PF00026">
    <property type="entry name" value="Asp"/>
    <property type="match status" value="1"/>
</dbReference>
<evidence type="ECO:0000313" key="10">
    <source>
        <dbReference type="Proteomes" id="UP001321760"/>
    </source>
</evidence>
<protein>
    <submittedName>
        <fullName evidence="9">Aspartic peptidase domain-containing protein</fullName>
    </submittedName>
</protein>
<dbReference type="PANTHER" id="PTHR47966">
    <property type="entry name" value="BETA-SITE APP-CLEAVING ENZYME, ISOFORM A-RELATED"/>
    <property type="match status" value="1"/>
</dbReference>
<comment type="caution">
    <text evidence="9">The sequence shown here is derived from an EMBL/GenBank/DDBJ whole genome shotgun (WGS) entry which is preliminary data.</text>
</comment>
<evidence type="ECO:0000256" key="4">
    <source>
        <dbReference type="ARBA" id="ARBA00022801"/>
    </source>
</evidence>
<accession>A0AAV9GQH0</accession>
<evidence type="ECO:0000259" key="8">
    <source>
        <dbReference type="PROSITE" id="PS51767"/>
    </source>
</evidence>
<reference evidence="9" key="1">
    <citation type="journal article" date="2023" name="Mol. Phylogenet. Evol.">
        <title>Genome-scale phylogeny and comparative genomics of the fungal order Sordariales.</title>
        <authorList>
            <person name="Hensen N."/>
            <person name="Bonometti L."/>
            <person name="Westerberg I."/>
            <person name="Brannstrom I.O."/>
            <person name="Guillou S."/>
            <person name="Cros-Aarteil S."/>
            <person name="Calhoun S."/>
            <person name="Haridas S."/>
            <person name="Kuo A."/>
            <person name="Mondo S."/>
            <person name="Pangilinan J."/>
            <person name="Riley R."/>
            <person name="LaButti K."/>
            <person name="Andreopoulos B."/>
            <person name="Lipzen A."/>
            <person name="Chen C."/>
            <person name="Yan M."/>
            <person name="Daum C."/>
            <person name="Ng V."/>
            <person name="Clum A."/>
            <person name="Steindorff A."/>
            <person name="Ohm R.A."/>
            <person name="Martin F."/>
            <person name="Silar P."/>
            <person name="Natvig D.O."/>
            <person name="Lalanne C."/>
            <person name="Gautier V."/>
            <person name="Ament-Velasquez S.L."/>
            <person name="Kruys A."/>
            <person name="Hutchinson M.I."/>
            <person name="Powell A.J."/>
            <person name="Barry K."/>
            <person name="Miller A.N."/>
            <person name="Grigoriev I.V."/>
            <person name="Debuchy R."/>
            <person name="Gladieux P."/>
            <person name="Hiltunen Thoren M."/>
            <person name="Johannesson H."/>
        </authorList>
    </citation>
    <scope>NUCLEOTIDE SEQUENCE</scope>
    <source>
        <strain evidence="9">PSN243</strain>
    </source>
</reference>
<dbReference type="AlphaFoldDB" id="A0AAV9GQH0"/>
<dbReference type="GO" id="GO:0004190">
    <property type="term" value="F:aspartic-type endopeptidase activity"/>
    <property type="evidence" value="ECO:0007669"/>
    <property type="project" value="UniProtKB-KW"/>
</dbReference>
<dbReference type="PRINTS" id="PR00792">
    <property type="entry name" value="PEPSIN"/>
</dbReference>
<reference evidence="9" key="2">
    <citation type="submission" date="2023-05" db="EMBL/GenBank/DDBJ databases">
        <authorList>
            <consortium name="Lawrence Berkeley National Laboratory"/>
            <person name="Steindorff A."/>
            <person name="Hensen N."/>
            <person name="Bonometti L."/>
            <person name="Westerberg I."/>
            <person name="Brannstrom I.O."/>
            <person name="Guillou S."/>
            <person name="Cros-Aarteil S."/>
            <person name="Calhoun S."/>
            <person name="Haridas S."/>
            <person name="Kuo A."/>
            <person name="Mondo S."/>
            <person name="Pangilinan J."/>
            <person name="Riley R."/>
            <person name="Labutti K."/>
            <person name="Andreopoulos B."/>
            <person name="Lipzen A."/>
            <person name="Chen C."/>
            <person name="Yanf M."/>
            <person name="Daum C."/>
            <person name="Ng V."/>
            <person name="Clum A."/>
            <person name="Ohm R."/>
            <person name="Martin F."/>
            <person name="Silar P."/>
            <person name="Natvig D."/>
            <person name="Lalanne C."/>
            <person name="Gautier V."/>
            <person name="Ament-Velasquez S.L."/>
            <person name="Kruys A."/>
            <person name="Hutchinson M.I."/>
            <person name="Powell A.J."/>
            <person name="Barry K."/>
            <person name="Miller A.N."/>
            <person name="Grigoriev I.V."/>
            <person name="Debuchy R."/>
            <person name="Gladieux P."/>
            <person name="Thoren M.H."/>
            <person name="Johannesson H."/>
        </authorList>
    </citation>
    <scope>NUCLEOTIDE SEQUENCE</scope>
    <source>
        <strain evidence="9">PSN243</strain>
    </source>
</reference>
<dbReference type="InterPro" id="IPR034163">
    <property type="entry name" value="Aspergillopepsin-like_cat_dom"/>
</dbReference>
<evidence type="ECO:0000256" key="5">
    <source>
        <dbReference type="PIRSR" id="PIRSR601461-1"/>
    </source>
</evidence>